<feature type="transmembrane region" description="Helical" evidence="11">
    <location>
        <begin position="320"/>
        <end position="341"/>
    </location>
</feature>
<feature type="transmembrane region" description="Helical" evidence="11">
    <location>
        <begin position="269"/>
        <end position="289"/>
    </location>
</feature>
<keyword evidence="6 11" id="KW-1133">Transmembrane helix</keyword>
<evidence type="ECO:0000256" key="1">
    <source>
        <dbReference type="ARBA" id="ARBA00004141"/>
    </source>
</evidence>
<evidence type="ECO:0000313" key="15">
    <source>
        <dbReference type="Proteomes" id="UP000030765"/>
    </source>
</evidence>
<dbReference type="OMA" id="QCIKDFQ"/>
<feature type="region of interest" description="Disordered" evidence="10">
    <location>
        <begin position="689"/>
        <end position="717"/>
    </location>
</feature>
<feature type="coiled-coil region" evidence="9">
    <location>
        <begin position="1448"/>
        <end position="1504"/>
    </location>
</feature>
<dbReference type="EMBL" id="ATLV01020446">
    <property type="status" value="NOT_ANNOTATED_CDS"/>
    <property type="molecule type" value="Genomic_DNA"/>
</dbReference>
<dbReference type="InterPro" id="IPR026082">
    <property type="entry name" value="ABCA"/>
</dbReference>
<dbReference type="GO" id="GO:0016887">
    <property type="term" value="F:ATP hydrolysis activity"/>
    <property type="evidence" value="ECO:0007669"/>
    <property type="project" value="InterPro"/>
</dbReference>
<dbReference type="Proteomes" id="UP000030765">
    <property type="component" value="Unassembled WGS sequence"/>
</dbReference>
<feature type="transmembrane region" description="Helical" evidence="11">
    <location>
        <begin position="136"/>
        <end position="156"/>
    </location>
</feature>
<dbReference type="Pfam" id="PF00005">
    <property type="entry name" value="ABC_tran"/>
    <property type="match status" value="2"/>
</dbReference>
<feature type="transmembrane region" description="Helical" evidence="11">
    <location>
        <begin position="921"/>
        <end position="939"/>
    </location>
</feature>
<name>A0A084W511_ANOSI</name>
<evidence type="ECO:0000256" key="8">
    <source>
        <dbReference type="ARBA" id="ARBA00023254"/>
    </source>
</evidence>
<dbReference type="Gene3D" id="3.40.50.300">
    <property type="entry name" value="P-loop containing nucleotide triphosphate hydrolases"/>
    <property type="match status" value="3"/>
</dbReference>
<feature type="transmembrane region" description="Helical" evidence="11">
    <location>
        <begin position="190"/>
        <end position="210"/>
    </location>
</feature>
<dbReference type="EMBL" id="ATLV01020445">
    <property type="status" value="NOT_ANNOTATED_CDS"/>
    <property type="molecule type" value="Genomic_DNA"/>
</dbReference>
<dbReference type="InterPro" id="IPR003960">
    <property type="entry name" value="ATPase_AAA_CS"/>
</dbReference>
<dbReference type="InterPro" id="IPR003593">
    <property type="entry name" value="AAA+_ATPase"/>
</dbReference>
<dbReference type="GO" id="GO:0140359">
    <property type="term" value="F:ABC-type transporter activity"/>
    <property type="evidence" value="ECO:0007669"/>
    <property type="project" value="InterPro"/>
</dbReference>
<dbReference type="InterPro" id="IPR003959">
    <property type="entry name" value="ATPase_AAA_core"/>
</dbReference>
<feature type="domain" description="ABC transporter" evidence="12">
    <location>
        <begin position="1208"/>
        <end position="1438"/>
    </location>
</feature>
<keyword evidence="3 11" id="KW-0812">Transmembrane</keyword>
<evidence type="ECO:0000313" key="13">
    <source>
        <dbReference type="EMBL" id="KFB45305.1"/>
    </source>
</evidence>
<dbReference type="InterPro" id="IPR017871">
    <property type="entry name" value="ABC_transporter-like_CS"/>
</dbReference>
<dbReference type="PANTHER" id="PTHR19229">
    <property type="entry name" value="ATP-BINDING CASSETTE TRANSPORTER SUBFAMILY A ABCA"/>
    <property type="match status" value="1"/>
</dbReference>
<dbReference type="FunFam" id="3.40.50.300:FF:002470">
    <property type="entry name" value="ABC transporter, putative"/>
    <property type="match status" value="1"/>
</dbReference>
<evidence type="ECO:0000256" key="3">
    <source>
        <dbReference type="ARBA" id="ARBA00022692"/>
    </source>
</evidence>
<feature type="transmembrane region" description="Helical" evidence="11">
    <location>
        <begin position="217"/>
        <end position="238"/>
    </location>
</feature>
<dbReference type="GO" id="GO:0005524">
    <property type="term" value="F:ATP binding"/>
    <property type="evidence" value="ECO:0007669"/>
    <property type="project" value="UniProtKB-KW"/>
</dbReference>
<dbReference type="SMART" id="SM00382">
    <property type="entry name" value="AAA"/>
    <property type="match status" value="3"/>
</dbReference>
<dbReference type="EMBL" id="KE525302">
    <property type="protein sequence ID" value="KFB45305.1"/>
    <property type="molecule type" value="Genomic_DNA"/>
</dbReference>
<dbReference type="STRING" id="74873.A0A084W511"/>
<evidence type="ECO:0000256" key="5">
    <source>
        <dbReference type="ARBA" id="ARBA00022840"/>
    </source>
</evidence>
<dbReference type="FunFam" id="3.40.50.300:FF:000436">
    <property type="entry name" value="ATP binding cassette subfamily A member 9"/>
    <property type="match status" value="1"/>
</dbReference>
<dbReference type="CDD" id="cd03263">
    <property type="entry name" value="ABC_subfamily_A"/>
    <property type="match status" value="2"/>
</dbReference>
<dbReference type="EMBL" id="ATLV01020443">
    <property type="status" value="NOT_ANNOTATED_CDS"/>
    <property type="molecule type" value="Genomic_DNA"/>
</dbReference>
<evidence type="ECO:0000256" key="7">
    <source>
        <dbReference type="ARBA" id="ARBA00023136"/>
    </source>
</evidence>
<dbReference type="InterPro" id="IPR058249">
    <property type="entry name" value="Pch2_C"/>
</dbReference>
<evidence type="ECO:0000256" key="2">
    <source>
        <dbReference type="ARBA" id="ARBA00007271"/>
    </source>
</evidence>
<reference evidence="13 15" key="1">
    <citation type="journal article" date="2014" name="BMC Genomics">
        <title>Genome sequence of Anopheles sinensis provides insight into genetics basis of mosquito competence for malaria parasites.</title>
        <authorList>
            <person name="Zhou D."/>
            <person name="Zhang D."/>
            <person name="Ding G."/>
            <person name="Shi L."/>
            <person name="Hou Q."/>
            <person name="Ye Y."/>
            <person name="Xu Y."/>
            <person name="Zhou H."/>
            <person name="Xiong C."/>
            <person name="Li S."/>
            <person name="Yu J."/>
            <person name="Hong S."/>
            <person name="Yu X."/>
            <person name="Zou P."/>
            <person name="Chen C."/>
            <person name="Chang X."/>
            <person name="Wang W."/>
            <person name="Lv Y."/>
            <person name="Sun Y."/>
            <person name="Ma L."/>
            <person name="Shen B."/>
            <person name="Zhu C."/>
        </authorList>
    </citation>
    <scope>NUCLEOTIDE SEQUENCE [LARGE SCALE GENOMIC DNA]</scope>
</reference>
<dbReference type="PROSITE" id="PS00211">
    <property type="entry name" value="ABC_TRANSPORTER_1"/>
    <property type="match status" value="1"/>
</dbReference>
<evidence type="ECO:0000256" key="11">
    <source>
        <dbReference type="SAM" id="Phobius"/>
    </source>
</evidence>
<gene>
    <name evidence="13" type="ORF">ZHAS_00013251</name>
</gene>
<dbReference type="Pfam" id="PF00004">
    <property type="entry name" value="AAA"/>
    <property type="match status" value="1"/>
</dbReference>
<dbReference type="FunFam" id="3.40.50.300:FF:001494">
    <property type="entry name" value="Pachytene checkpoint component Pch2"/>
    <property type="match status" value="1"/>
</dbReference>
<evidence type="ECO:0000256" key="10">
    <source>
        <dbReference type="SAM" id="MobiDB-lite"/>
    </source>
</evidence>
<dbReference type="EMBL" id="ATLV01020444">
    <property type="status" value="NOT_ANNOTATED_CDS"/>
    <property type="molecule type" value="Genomic_DNA"/>
</dbReference>
<dbReference type="CDD" id="cd19508">
    <property type="entry name" value="RecA-like_Pch2-like"/>
    <property type="match status" value="1"/>
</dbReference>
<dbReference type="VEuPathDB" id="VectorBase:ASIS020827"/>
<dbReference type="Pfam" id="PF23242">
    <property type="entry name" value="AAA_lid_TRIP13_C"/>
    <property type="match status" value="1"/>
</dbReference>
<dbReference type="InterPro" id="IPR013525">
    <property type="entry name" value="ABC2_TM"/>
</dbReference>
<accession>A0A084W511</accession>
<dbReference type="OrthoDB" id="8061355at2759"/>
<dbReference type="VEuPathDB" id="VectorBase:ASIS017819"/>
<reference evidence="14" key="2">
    <citation type="submission" date="2020-05" db="UniProtKB">
        <authorList>
            <consortium name="EnsemblMetazoa"/>
        </authorList>
    </citation>
    <scope>IDENTIFICATION</scope>
</reference>
<dbReference type="EnsemblMetazoa" id="ASIC013251-RA">
    <property type="protein sequence ID" value="ASIC013251-PA"/>
    <property type="gene ID" value="ASIC013251"/>
</dbReference>
<dbReference type="VEuPathDB" id="VectorBase:ASIC013251"/>
<feature type="transmembrane region" description="Helical" evidence="11">
    <location>
        <begin position="959"/>
        <end position="986"/>
    </location>
</feature>
<dbReference type="GO" id="GO:0005319">
    <property type="term" value="F:lipid transporter activity"/>
    <property type="evidence" value="ECO:0007669"/>
    <property type="project" value="TreeGrafter"/>
</dbReference>
<keyword evidence="4" id="KW-0547">Nucleotide-binding</keyword>
<dbReference type="PANTHER" id="PTHR19229:SF250">
    <property type="entry name" value="ABC TRANSPORTER DOMAIN-CONTAINING PROTEIN-RELATED"/>
    <property type="match status" value="1"/>
</dbReference>
<keyword evidence="9" id="KW-0175">Coiled coil</keyword>
<dbReference type="PROSITE" id="PS00674">
    <property type="entry name" value="AAA"/>
    <property type="match status" value="1"/>
</dbReference>
<dbReference type="InterPro" id="IPR003439">
    <property type="entry name" value="ABC_transporter-like_ATP-bd"/>
</dbReference>
<dbReference type="VEuPathDB" id="VectorBase:ASIS016670"/>
<dbReference type="GO" id="GO:0051321">
    <property type="term" value="P:meiotic cell cycle"/>
    <property type="evidence" value="ECO:0007669"/>
    <property type="project" value="UniProtKB-KW"/>
</dbReference>
<feature type="compositionally biased region" description="Basic and acidic residues" evidence="10">
    <location>
        <begin position="696"/>
        <end position="706"/>
    </location>
</feature>
<sequence length="1938" mass="220204">MEEVRKIVYSVDERLEPVETEQMLEYKVLDNEHICFGIIFSNISDDGVLRYTIRMKNNNFQTEETYSRDVFNAYKKRNNEYIQSGFLALQNAIDRAYILYLERKIHGEDSKMRNPSLHYGHIPVAESPTVEDPNGAFYTVVWTLACGTFLSVYLLLLPLVEERANGAKEYLKIVCSASYWNEVALFGVSLIHFFTVFLTAVVICYIFDVWKTNPAQVVYLILLGLLFLIHLIVFTFFLSTTLESSTIAVAVAPVCLFSSVLVSHVYKSLTMLLCIFPVNGWLTGGRIFVSYKSSGHFFEANDLFNDQYPSLEGYSLFGVYLRQLLGIILWLFLWFYVTNVFPGRYGTPKSKGFFLSKKYWLRARVEQYAVGKQVKPLVRITKLNKVYKGRWSAGREKVAVKDFSLSIYTNSITVLLGHNGAGKTTTMNIITGMVPRTSGSIEVDGEQDPDRYRQQIGFCPQHNVFYSFLNCREHVEFFGCLRGLSLADARKEAEVVMEKVNLMEKSEAFVHTLSGGMKRRLTLANAIIGNTKLLILDEPTSGLDPESRRDIWDLLLKLRKDHTILLTTHFMEEADILGDWIAIMEDGERVAFGTPLFLKQEYGTGYTLKLLKGPGFNANRTWELVQRHVPKATVRESVKEVYSITLPYESLKQYPELLNTLETNQTDLGIEAISVSNATLEEVFLNSSKPNKRIQHHPESEDRVDSPNKMPPTSSRSVKMAPNILSRATLNIGCAIWRKKLIHMRCNKHIYGALLLLPGIVMFICCMATGHKAGDMDLPAVMLDARNIRNARGVIAINSFSPENGDIQSLFRTILKGTTFDGVELVVRENTSLIELLNKELRKDYTKYRDEVVVGIECNHTKEGLEMTILHNNNLVHSAGIGQSIATTIMMRYYLDYPNANVQVQNVPSTRKLLIDVSTPYYITELVSIAYMFYILLYLQLPLLEHQTGFRQLQNINRYVYWTSTYSFDILLHTAVTVLVVVLPLITDRGNAFSASAYMHIFAALLLYGLQALLLVYIISKCVEHANTAITIMSYLMIIGVCGVVLLSSGYDDIQNNSTLILLLHVVPEFALKHSMHVIYENQKLAVYESRSFKIEAADNKPLSLVKLYVVPLFVIPILVWILNEVVEHIYRRENITKVKNRTIRCSIYKLKQSCRRSRTSSGMELQDAAEGVDETDSVFLKNVQEESETVDKLLETETGDERDQYAIVVKKLAKEYVDEHKAVNQISFAVKRGECFGLLGMNGAGKTTVFQMLSRNLPISDGQIYLRHCEVQKANPLEYREQYGYCPQIDMLLDFLTVYQTIDYCASIKNIQDRERHIEHWLKVLDILAYKDHAVGECSGGTKRKVNTILALLGGPSVVLLDEPTTGVDPKSRQFLWKCIKDIQQKDQTILLTSHSMEECEELCNRLSIMVNGTLRCIGSILELKLNHGQGYNVIIKLNDTLIMDDAENYKSLIKEIESRLNASLKEEHKGMLKFAVKAPVMLSQLFEKVNQLKETHEEAIENYSINETSLEDIFMKFRPKANESEVFQYVHAFVDERQEIPIGTTFTIPVQYVVEVQLCTNIDQFTPRTGLQFNFYVLHDAAPEEETVTHGGEEVEIAQHWLLPSRELHGLWESLIYDEEIKDGMLSFAETSMLFSRKGVSTNLVTCNRLALFHGPPGTGKTSLCKAIAQKLSIRLNEHYTHSHLVEINSHSLFSRWFSESGKLVKKVFGEITDLLQDPKSLVCVLVDEIESIAYAREKISSNEPSDSIRVVNAVLTQLDRIRRYSNVFILATSNLTESIDPAFLDRADFVQYIGYPKAQGIYEIYRMALHDLIEVGIIKREETSVSSQTLSKSWLGENIPAHAEAIKIDRPPCIVLEMLLQVVELSAGLSGRTLRKIPFLAHALFVKKESDSLLNFLSAMRQAIRKVRSDNELLGRDMKSLTEKVNGLHLAEDVL</sequence>
<feature type="transmembrane region" description="Helical" evidence="11">
    <location>
        <begin position="1032"/>
        <end position="1051"/>
    </location>
</feature>
<feature type="transmembrane region" description="Helical" evidence="11">
    <location>
        <begin position="1106"/>
        <end position="1123"/>
    </location>
</feature>
<comment type="similarity">
    <text evidence="2">Belongs to the AAA ATPase family. PCH2 subfamily.</text>
</comment>
<comment type="subcellular location">
    <subcellularLocation>
        <location evidence="1">Membrane</location>
        <topology evidence="1">Multi-pass membrane protein</topology>
    </subcellularLocation>
</comment>
<dbReference type="GO" id="GO:0016020">
    <property type="term" value="C:membrane"/>
    <property type="evidence" value="ECO:0007669"/>
    <property type="project" value="UniProtKB-SubCell"/>
</dbReference>
<dbReference type="SUPFAM" id="SSF52540">
    <property type="entry name" value="P-loop containing nucleoside triphosphate hydrolases"/>
    <property type="match status" value="3"/>
</dbReference>
<feature type="domain" description="ABC transporter" evidence="12">
    <location>
        <begin position="378"/>
        <end position="611"/>
    </location>
</feature>
<feature type="transmembrane region" description="Helical" evidence="11">
    <location>
        <begin position="998"/>
        <end position="1020"/>
    </location>
</feature>
<dbReference type="Pfam" id="PF12698">
    <property type="entry name" value="ABC2_membrane_3"/>
    <property type="match status" value="2"/>
</dbReference>
<evidence type="ECO:0000256" key="6">
    <source>
        <dbReference type="ARBA" id="ARBA00022989"/>
    </source>
</evidence>
<feature type="transmembrane region" description="Helical" evidence="11">
    <location>
        <begin position="750"/>
        <end position="770"/>
    </location>
</feature>
<evidence type="ECO:0000256" key="9">
    <source>
        <dbReference type="SAM" id="Coils"/>
    </source>
</evidence>
<keyword evidence="7 11" id="KW-0472">Membrane</keyword>
<evidence type="ECO:0000259" key="12">
    <source>
        <dbReference type="PROSITE" id="PS50893"/>
    </source>
</evidence>
<keyword evidence="8" id="KW-0469">Meiosis</keyword>
<evidence type="ECO:0000256" key="4">
    <source>
        <dbReference type="ARBA" id="ARBA00022741"/>
    </source>
</evidence>
<dbReference type="VEuPathDB" id="VectorBase:ASIS016524"/>
<dbReference type="InterPro" id="IPR027417">
    <property type="entry name" value="P-loop_NTPase"/>
</dbReference>
<keyword evidence="15" id="KW-1185">Reference proteome</keyword>
<dbReference type="PROSITE" id="PS50893">
    <property type="entry name" value="ABC_TRANSPORTER_2"/>
    <property type="match status" value="2"/>
</dbReference>
<keyword evidence="5" id="KW-0067">ATP-binding</keyword>
<protein>
    <submittedName>
        <fullName evidence="13">AGAP001523-PA-like protein</fullName>
    </submittedName>
</protein>
<organism evidence="13">
    <name type="scientific">Anopheles sinensis</name>
    <name type="common">Mosquito</name>
    <dbReference type="NCBI Taxonomy" id="74873"/>
    <lineage>
        <taxon>Eukaryota</taxon>
        <taxon>Metazoa</taxon>
        <taxon>Ecdysozoa</taxon>
        <taxon>Arthropoda</taxon>
        <taxon>Hexapoda</taxon>
        <taxon>Insecta</taxon>
        <taxon>Pterygota</taxon>
        <taxon>Neoptera</taxon>
        <taxon>Endopterygota</taxon>
        <taxon>Diptera</taxon>
        <taxon>Nematocera</taxon>
        <taxon>Culicoidea</taxon>
        <taxon>Culicidae</taxon>
        <taxon>Anophelinae</taxon>
        <taxon>Anopheles</taxon>
    </lineage>
</organism>
<proteinExistence type="inferred from homology"/>
<evidence type="ECO:0000313" key="14">
    <source>
        <dbReference type="EnsemblMetazoa" id="ASIC013251-PA"/>
    </source>
</evidence>
<feature type="transmembrane region" description="Helical" evidence="11">
    <location>
        <begin position="244"/>
        <end position="262"/>
    </location>
</feature>